<keyword evidence="3" id="KW-1185">Reference proteome</keyword>
<feature type="non-terminal residue" evidence="2">
    <location>
        <position position="1"/>
    </location>
</feature>
<evidence type="ECO:0000256" key="1">
    <source>
        <dbReference type="SAM" id="MobiDB-lite"/>
    </source>
</evidence>
<organism evidence="2 3">
    <name type="scientific">Tilletia indica</name>
    <dbReference type="NCBI Taxonomy" id="43049"/>
    <lineage>
        <taxon>Eukaryota</taxon>
        <taxon>Fungi</taxon>
        <taxon>Dikarya</taxon>
        <taxon>Basidiomycota</taxon>
        <taxon>Ustilaginomycotina</taxon>
        <taxon>Exobasidiomycetes</taxon>
        <taxon>Tilletiales</taxon>
        <taxon>Tilletiaceae</taxon>
        <taxon>Tilletia</taxon>
    </lineage>
</organism>
<reference evidence="2" key="2">
    <citation type="journal article" date="2019" name="IMA Fungus">
        <title>Genome sequencing and comparison of five Tilletia species to identify candidate genes for the detection of regulated species infecting wheat.</title>
        <authorList>
            <person name="Nguyen H.D.T."/>
            <person name="Sultana T."/>
            <person name="Kesanakurti P."/>
            <person name="Hambleton S."/>
        </authorList>
    </citation>
    <scope>NUCLEOTIDE SEQUENCE</scope>
    <source>
        <strain evidence="2">DAOMC 236416</strain>
    </source>
</reference>
<gene>
    <name evidence="2" type="ORF">A4X13_0g7653</name>
</gene>
<feature type="region of interest" description="Disordered" evidence="1">
    <location>
        <begin position="1"/>
        <end position="22"/>
    </location>
</feature>
<dbReference type="EMBL" id="LWDF02001014">
    <property type="protein sequence ID" value="KAE8240682.1"/>
    <property type="molecule type" value="Genomic_DNA"/>
</dbReference>
<evidence type="ECO:0000313" key="2">
    <source>
        <dbReference type="EMBL" id="KAE8240682.1"/>
    </source>
</evidence>
<sequence length="73" mass="7662">SASSQQQAPINKAPVSYDDSLTDLSVSSSSIDLSATIRVEKPTTEHETAEEKRIADEAAAAEAMRVADEARGG</sequence>
<protein>
    <submittedName>
        <fullName evidence="2">Uncharacterized protein</fullName>
    </submittedName>
</protein>
<reference evidence="2" key="1">
    <citation type="submission" date="2016-04" db="EMBL/GenBank/DDBJ databases">
        <authorList>
            <person name="Nguyen H.D."/>
            <person name="Samba Siva P."/>
            <person name="Cullis J."/>
            <person name="Levesque C.A."/>
            <person name="Hambleton S."/>
        </authorList>
    </citation>
    <scope>NUCLEOTIDE SEQUENCE</scope>
    <source>
        <strain evidence="2">DAOMC 236416</strain>
    </source>
</reference>
<evidence type="ECO:0000313" key="3">
    <source>
        <dbReference type="Proteomes" id="UP000077521"/>
    </source>
</evidence>
<dbReference type="AlphaFoldDB" id="A0A8T8SID8"/>
<proteinExistence type="predicted"/>
<dbReference type="Proteomes" id="UP000077521">
    <property type="component" value="Unassembled WGS sequence"/>
</dbReference>
<accession>A0A8T8SID8</accession>
<name>A0A8T8SID8_9BASI</name>
<comment type="caution">
    <text evidence="2">The sequence shown here is derived from an EMBL/GenBank/DDBJ whole genome shotgun (WGS) entry which is preliminary data.</text>
</comment>